<feature type="transmembrane region" description="Helical" evidence="7">
    <location>
        <begin position="201"/>
        <end position="222"/>
    </location>
</feature>
<keyword evidence="3 7" id="KW-0812">Transmembrane</keyword>
<evidence type="ECO:0000256" key="4">
    <source>
        <dbReference type="ARBA" id="ARBA00022989"/>
    </source>
</evidence>
<accession>A0A9W7KX63</accession>
<organism evidence="9 10">
    <name type="scientific">Triparma laevis f. longispina</name>
    <dbReference type="NCBI Taxonomy" id="1714387"/>
    <lineage>
        <taxon>Eukaryota</taxon>
        <taxon>Sar</taxon>
        <taxon>Stramenopiles</taxon>
        <taxon>Ochrophyta</taxon>
        <taxon>Bolidophyceae</taxon>
        <taxon>Parmales</taxon>
        <taxon>Triparmaceae</taxon>
        <taxon>Triparma</taxon>
    </lineage>
</organism>
<evidence type="ECO:0000256" key="1">
    <source>
        <dbReference type="ARBA" id="ARBA00004651"/>
    </source>
</evidence>
<dbReference type="InterPro" id="IPR032816">
    <property type="entry name" value="VTT_dom"/>
</dbReference>
<feature type="region of interest" description="Disordered" evidence="6">
    <location>
        <begin position="250"/>
        <end position="270"/>
    </location>
</feature>
<evidence type="ECO:0000256" key="7">
    <source>
        <dbReference type="SAM" id="Phobius"/>
    </source>
</evidence>
<evidence type="ECO:0000256" key="3">
    <source>
        <dbReference type="ARBA" id="ARBA00022692"/>
    </source>
</evidence>
<comment type="caution">
    <text evidence="9">The sequence shown here is derived from an EMBL/GenBank/DDBJ whole genome shotgun (WGS) entry which is preliminary data.</text>
</comment>
<evidence type="ECO:0000259" key="8">
    <source>
        <dbReference type="Pfam" id="PF09335"/>
    </source>
</evidence>
<proteinExistence type="predicted"/>
<dbReference type="InterPro" id="IPR015414">
    <property type="entry name" value="TMEM64"/>
</dbReference>
<gene>
    <name evidence="9" type="ORF">TrLO_g4884</name>
</gene>
<dbReference type="EMBL" id="BRXW01000214">
    <property type="protein sequence ID" value="GMI14496.1"/>
    <property type="molecule type" value="Genomic_DNA"/>
</dbReference>
<feature type="transmembrane region" description="Helical" evidence="7">
    <location>
        <begin position="38"/>
        <end position="64"/>
    </location>
</feature>
<protein>
    <recommendedName>
        <fullName evidence="8">VTT domain-containing protein</fullName>
    </recommendedName>
</protein>
<dbReference type="Pfam" id="PF09335">
    <property type="entry name" value="VTT_dom"/>
    <property type="match status" value="1"/>
</dbReference>
<dbReference type="PANTHER" id="PTHR12677:SF59">
    <property type="entry name" value="GOLGI APPARATUS MEMBRANE PROTEIN TVP38-RELATED"/>
    <property type="match status" value="1"/>
</dbReference>
<dbReference type="GO" id="GO:0005886">
    <property type="term" value="C:plasma membrane"/>
    <property type="evidence" value="ECO:0007669"/>
    <property type="project" value="UniProtKB-SubCell"/>
</dbReference>
<keyword evidence="5 7" id="KW-0472">Membrane</keyword>
<feature type="domain" description="VTT" evidence="8">
    <location>
        <begin position="53"/>
        <end position="179"/>
    </location>
</feature>
<evidence type="ECO:0000256" key="5">
    <source>
        <dbReference type="ARBA" id="ARBA00023136"/>
    </source>
</evidence>
<keyword evidence="4 7" id="KW-1133">Transmembrane helix</keyword>
<feature type="transmembrane region" description="Helical" evidence="7">
    <location>
        <begin position="76"/>
        <end position="101"/>
    </location>
</feature>
<evidence type="ECO:0000313" key="9">
    <source>
        <dbReference type="EMBL" id="GMI14496.1"/>
    </source>
</evidence>
<feature type="transmembrane region" description="Helical" evidence="7">
    <location>
        <begin position="157"/>
        <end position="181"/>
    </location>
</feature>
<name>A0A9W7KX63_9STRA</name>
<dbReference type="AlphaFoldDB" id="A0A9W7KX63"/>
<reference evidence="10" key="1">
    <citation type="journal article" date="2023" name="Commun. Biol.">
        <title>Genome analysis of Parmales, the sister group of diatoms, reveals the evolutionary specialization of diatoms from phago-mixotrophs to photoautotrophs.</title>
        <authorList>
            <person name="Ban H."/>
            <person name="Sato S."/>
            <person name="Yoshikawa S."/>
            <person name="Yamada K."/>
            <person name="Nakamura Y."/>
            <person name="Ichinomiya M."/>
            <person name="Sato N."/>
            <person name="Blanc-Mathieu R."/>
            <person name="Endo H."/>
            <person name="Kuwata A."/>
            <person name="Ogata H."/>
        </authorList>
    </citation>
    <scope>NUCLEOTIDE SEQUENCE [LARGE SCALE GENOMIC DNA]</scope>
    <source>
        <strain evidence="10">NIES 3700</strain>
    </source>
</reference>
<sequence length="286" mass="31805">MLSVFAYLVYDTFFGPHVVWDDLLELNKWIERSGDKGIVYLAVMLIFLTLLGVPATIFIIGGGFAFSERYGKLGILYNFLACYVGCTIGGCCAFFLGRYFFRRTVRAYIRKKKMRIVRAIDIAMKREGTKMAILLRIVPYIPWNVFNYIAGVTGMRFYSYLIGSIGAWPWIIICSFIGSGLNSLDEAASGTSGGSNDKTNTILLIVGLSSTIITTVLVSRYARNALEEIKDEERMSRISESSFVFTEDGGSRQVSTASGMRSEGGMTKSEEGYWKEGQAAPLIQNV</sequence>
<dbReference type="OrthoDB" id="166803at2759"/>
<keyword evidence="10" id="KW-1185">Reference proteome</keyword>
<evidence type="ECO:0000256" key="2">
    <source>
        <dbReference type="ARBA" id="ARBA00022475"/>
    </source>
</evidence>
<comment type="subcellular location">
    <subcellularLocation>
        <location evidence="1">Cell membrane</location>
        <topology evidence="1">Multi-pass membrane protein</topology>
    </subcellularLocation>
</comment>
<dbReference type="PANTHER" id="PTHR12677">
    <property type="entry name" value="GOLGI APPARATUS MEMBRANE PROTEIN TVP38-RELATED"/>
    <property type="match status" value="1"/>
</dbReference>
<keyword evidence="2" id="KW-1003">Cell membrane</keyword>
<dbReference type="Proteomes" id="UP001165122">
    <property type="component" value="Unassembled WGS sequence"/>
</dbReference>
<evidence type="ECO:0000256" key="6">
    <source>
        <dbReference type="SAM" id="MobiDB-lite"/>
    </source>
</evidence>
<evidence type="ECO:0000313" key="10">
    <source>
        <dbReference type="Proteomes" id="UP001165122"/>
    </source>
</evidence>